<keyword evidence="6" id="KW-0347">Helicase</keyword>
<evidence type="ECO:0000256" key="2">
    <source>
        <dbReference type="ARBA" id="ARBA00022840"/>
    </source>
</evidence>
<dbReference type="KEGG" id="ppla:BBI15_06455"/>
<evidence type="ECO:0000259" key="4">
    <source>
        <dbReference type="PROSITE" id="PS51192"/>
    </source>
</evidence>
<feature type="domain" description="Helicase ATP-binding" evidence="4">
    <location>
        <begin position="135"/>
        <end position="287"/>
    </location>
</feature>
<name>A0A1C7E8U8_9BACL</name>
<dbReference type="GO" id="GO:0006270">
    <property type="term" value="P:DNA replication initiation"/>
    <property type="evidence" value="ECO:0007669"/>
    <property type="project" value="TreeGrafter"/>
</dbReference>
<organism evidence="6 7">
    <name type="scientific">Planococcus plakortidis</name>
    <dbReference type="NCBI Taxonomy" id="1038856"/>
    <lineage>
        <taxon>Bacteria</taxon>
        <taxon>Bacillati</taxon>
        <taxon>Bacillota</taxon>
        <taxon>Bacilli</taxon>
        <taxon>Bacillales</taxon>
        <taxon>Caryophanaceae</taxon>
        <taxon>Planococcus</taxon>
    </lineage>
</organism>
<dbReference type="AlphaFoldDB" id="A0A1C7E8U8"/>
<keyword evidence="6" id="KW-0378">Hydrolase</keyword>
<dbReference type="InterPro" id="IPR014001">
    <property type="entry name" value="Helicase_ATP-bd"/>
</dbReference>
<sequence length="456" mass="50737">MTGQGLSAIKRRNSMQAIEAFLTGRIWIKQFIPFPQELIQQAIDQGNAIVVNGISADGECTRCHETSTEYVIPFPCATCGKVCSYCRRCIKMGRISSCTELVLWQTPAAANAGPRAFGWAGNLTPLQENASKAISKSIRKREDHLLYAVCGAGKTEILFSPIHEALQKGLRICVAAPRTDVILELSPRFKQAFPDATIHTLYGESPEQSGYAEIILATTHQLYRFHEAFDLLFVDEADAFPYSLDPSLERAVKKAGKPSAPVIYISATPSKTLQNRISAQSTIFKRYHGAPLPVPAYRALWNYERQIRKEKVPAALKYWIEDKLQKQQPFLLFFPSVQLIEQASPLLQKIDPTIAAVHSKDPQRKEKVMQLREGALSGLATSTILERGITIPHLQVAVIGADHRVFDRAALIQIAGRVGRSTKDPGGEVIFFHNGITRQMDAARHEILFYNKEGRA</sequence>
<feature type="domain" description="Helicase C-terminal" evidence="5">
    <location>
        <begin position="311"/>
        <end position="456"/>
    </location>
</feature>
<dbReference type="GO" id="GO:0003677">
    <property type="term" value="F:DNA binding"/>
    <property type="evidence" value="ECO:0007669"/>
    <property type="project" value="UniProtKB-KW"/>
</dbReference>
<dbReference type="SMART" id="SM00487">
    <property type="entry name" value="DEXDc"/>
    <property type="match status" value="1"/>
</dbReference>
<evidence type="ECO:0000259" key="5">
    <source>
        <dbReference type="PROSITE" id="PS51194"/>
    </source>
</evidence>
<protein>
    <submittedName>
        <fullName evidence="6">DNA/RNA helicase</fullName>
    </submittedName>
</protein>
<evidence type="ECO:0000313" key="6">
    <source>
        <dbReference type="EMBL" id="ANU19877.1"/>
    </source>
</evidence>
<dbReference type="PANTHER" id="PTHR30580">
    <property type="entry name" value="PRIMOSOMAL PROTEIN N"/>
    <property type="match status" value="1"/>
</dbReference>
<dbReference type="Pfam" id="PF04851">
    <property type="entry name" value="ResIII"/>
    <property type="match status" value="1"/>
</dbReference>
<proteinExistence type="predicted"/>
<dbReference type="SUPFAM" id="SSF52540">
    <property type="entry name" value="P-loop containing nucleoside triphosphate hydrolases"/>
    <property type="match status" value="1"/>
</dbReference>
<dbReference type="PROSITE" id="PS51192">
    <property type="entry name" value="HELICASE_ATP_BIND_1"/>
    <property type="match status" value="1"/>
</dbReference>
<dbReference type="InterPro" id="IPR006935">
    <property type="entry name" value="Helicase/UvrB_N"/>
</dbReference>
<dbReference type="STRING" id="1038856.BBI15_06455"/>
<dbReference type="EMBL" id="CP016539">
    <property type="protein sequence ID" value="ANU19877.1"/>
    <property type="molecule type" value="Genomic_DNA"/>
</dbReference>
<evidence type="ECO:0000256" key="3">
    <source>
        <dbReference type="ARBA" id="ARBA00023125"/>
    </source>
</evidence>
<dbReference type="PANTHER" id="PTHR30580:SF1">
    <property type="entry name" value="COMF OPERON PROTEIN 1"/>
    <property type="match status" value="1"/>
</dbReference>
<dbReference type="Proteomes" id="UP000092650">
    <property type="component" value="Chromosome"/>
</dbReference>
<dbReference type="GO" id="GO:0043138">
    <property type="term" value="F:3'-5' DNA helicase activity"/>
    <property type="evidence" value="ECO:0007669"/>
    <property type="project" value="TreeGrafter"/>
</dbReference>
<gene>
    <name evidence="6" type="ORF">BBI15_06455</name>
</gene>
<dbReference type="InterPro" id="IPR027417">
    <property type="entry name" value="P-loop_NTPase"/>
</dbReference>
<keyword evidence="2" id="KW-0067">ATP-binding</keyword>
<accession>A0A1C7E8U8</accession>
<keyword evidence="7" id="KW-1185">Reference proteome</keyword>
<dbReference type="Pfam" id="PF00271">
    <property type="entry name" value="Helicase_C"/>
    <property type="match status" value="1"/>
</dbReference>
<keyword evidence="3" id="KW-0238">DNA-binding</keyword>
<dbReference type="GO" id="GO:0006302">
    <property type="term" value="P:double-strand break repair"/>
    <property type="evidence" value="ECO:0007669"/>
    <property type="project" value="TreeGrafter"/>
</dbReference>
<dbReference type="GO" id="GO:0016787">
    <property type="term" value="F:hydrolase activity"/>
    <property type="evidence" value="ECO:0007669"/>
    <property type="project" value="InterPro"/>
</dbReference>
<evidence type="ECO:0000313" key="7">
    <source>
        <dbReference type="Proteomes" id="UP000092650"/>
    </source>
</evidence>
<evidence type="ECO:0000256" key="1">
    <source>
        <dbReference type="ARBA" id="ARBA00022741"/>
    </source>
</evidence>
<dbReference type="PROSITE" id="PS51194">
    <property type="entry name" value="HELICASE_CTER"/>
    <property type="match status" value="1"/>
</dbReference>
<dbReference type="GO" id="GO:0005524">
    <property type="term" value="F:ATP binding"/>
    <property type="evidence" value="ECO:0007669"/>
    <property type="project" value="UniProtKB-KW"/>
</dbReference>
<keyword evidence="1" id="KW-0547">Nucleotide-binding</keyword>
<reference evidence="6" key="1">
    <citation type="submission" date="2016-10" db="EMBL/GenBank/DDBJ databases">
        <authorList>
            <person name="See-Too W.S."/>
        </authorList>
    </citation>
    <scope>NUCLEOTIDE SEQUENCE [LARGE SCALE GENOMIC DNA]</scope>
    <source>
        <strain evidence="6">DSM 23997</strain>
    </source>
</reference>
<dbReference type="Gene3D" id="3.40.50.300">
    <property type="entry name" value="P-loop containing nucleotide triphosphate hydrolases"/>
    <property type="match status" value="2"/>
</dbReference>
<dbReference type="GO" id="GO:0006310">
    <property type="term" value="P:DNA recombination"/>
    <property type="evidence" value="ECO:0007669"/>
    <property type="project" value="TreeGrafter"/>
</dbReference>
<dbReference type="SMART" id="SM00490">
    <property type="entry name" value="HELICc"/>
    <property type="match status" value="1"/>
</dbReference>
<dbReference type="InterPro" id="IPR001650">
    <property type="entry name" value="Helicase_C-like"/>
</dbReference>